<dbReference type="AlphaFoldDB" id="A0A438BYP9"/>
<organism evidence="1 2">
    <name type="scientific">Vitis vinifera</name>
    <name type="common">Grape</name>
    <dbReference type="NCBI Taxonomy" id="29760"/>
    <lineage>
        <taxon>Eukaryota</taxon>
        <taxon>Viridiplantae</taxon>
        <taxon>Streptophyta</taxon>
        <taxon>Embryophyta</taxon>
        <taxon>Tracheophyta</taxon>
        <taxon>Spermatophyta</taxon>
        <taxon>Magnoliopsida</taxon>
        <taxon>eudicotyledons</taxon>
        <taxon>Gunneridae</taxon>
        <taxon>Pentapetalae</taxon>
        <taxon>rosids</taxon>
        <taxon>Vitales</taxon>
        <taxon>Vitaceae</taxon>
        <taxon>Viteae</taxon>
        <taxon>Vitis</taxon>
    </lineage>
</organism>
<evidence type="ECO:0000313" key="2">
    <source>
        <dbReference type="Proteomes" id="UP000288805"/>
    </source>
</evidence>
<dbReference type="PANTHER" id="PTHR33972">
    <property type="entry name" value="EXPRESSED PROTEIN"/>
    <property type="match status" value="1"/>
</dbReference>
<gene>
    <name evidence="1" type="ORF">CK203_074273</name>
</gene>
<evidence type="ECO:0000313" key="1">
    <source>
        <dbReference type="EMBL" id="RVW16144.1"/>
    </source>
</evidence>
<reference evidence="1 2" key="1">
    <citation type="journal article" date="2018" name="PLoS Genet.">
        <title>Population sequencing reveals clonal diversity and ancestral inbreeding in the grapevine cultivar Chardonnay.</title>
        <authorList>
            <person name="Roach M.J."/>
            <person name="Johnson D.L."/>
            <person name="Bohlmann J."/>
            <person name="van Vuuren H.J."/>
            <person name="Jones S.J."/>
            <person name="Pretorius I.S."/>
            <person name="Schmidt S.A."/>
            <person name="Borneman A.R."/>
        </authorList>
    </citation>
    <scope>NUCLEOTIDE SEQUENCE [LARGE SCALE GENOMIC DNA]</scope>
    <source>
        <strain evidence="2">cv. Chardonnay</strain>
        <tissue evidence="1">Leaf</tissue>
    </source>
</reference>
<dbReference type="PANTHER" id="PTHR33972:SF2">
    <property type="entry name" value="OS04G0606700 PROTEIN"/>
    <property type="match status" value="1"/>
</dbReference>
<dbReference type="EMBL" id="QGNW01002590">
    <property type="protein sequence ID" value="RVW16144.1"/>
    <property type="molecule type" value="Genomic_DNA"/>
</dbReference>
<name>A0A438BYP9_VITVI</name>
<proteinExistence type="predicted"/>
<sequence length="219" mass="23839">MTAFPPVQFLSAISAISAKSSLSMARVLFQTLTLTRLSLSPSCKPPPLISVLTVRHRSNRSGKAQLIEINLESESGDVEVMGIRRLEDAIHRIIAQRLAPDWLPFIPGSSYWVPPSRRQFDLLKCMGKLAREMSVEDALAVTAVRGWPSPSYFIQEKQGQGVVGVLVVGTQNPRFGSHGESEGFSHGSDGKVSANLVLVLRQRLVAGLPVEADLLLISI</sequence>
<accession>A0A438BYP9</accession>
<comment type="caution">
    <text evidence="1">The sequence shown here is derived from an EMBL/GenBank/DDBJ whole genome shotgun (WGS) entry which is preliminary data.</text>
</comment>
<protein>
    <submittedName>
        <fullName evidence="1">Uncharacterized protein</fullName>
    </submittedName>
</protein>
<dbReference type="Proteomes" id="UP000288805">
    <property type="component" value="Unassembled WGS sequence"/>
</dbReference>